<gene>
    <name evidence="1" type="ORF">EBO34_05850</name>
</gene>
<evidence type="ECO:0000313" key="2">
    <source>
        <dbReference type="Proteomes" id="UP000278746"/>
    </source>
</evidence>
<keyword evidence="2" id="KW-1185">Reference proteome</keyword>
<name>A0A3M7TV66_9BACI</name>
<protein>
    <submittedName>
        <fullName evidence="1">Uncharacterized protein</fullName>
    </submittedName>
</protein>
<evidence type="ECO:0000313" key="1">
    <source>
        <dbReference type="EMBL" id="RNA69457.1"/>
    </source>
</evidence>
<sequence>MKSKGETPQCVARGGSPAFRGKRSIFQERFICTAFYSFGFSLSKTLLSQPLSCPYGRAKVSS</sequence>
<accession>A0A3M7TV66</accession>
<dbReference type="OrthoDB" id="2708416at2"/>
<dbReference type="EMBL" id="RHIB01000001">
    <property type="protein sequence ID" value="RNA69457.1"/>
    <property type="molecule type" value="Genomic_DNA"/>
</dbReference>
<proteinExistence type="predicted"/>
<organism evidence="1 2">
    <name type="scientific">Alteribacter keqinensis</name>
    <dbReference type="NCBI Taxonomy" id="2483800"/>
    <lineage>
        <taxon>Bacteria</taxon>
        <taxon>Bacillati</taxon>
        <taxon>Bacillota</taxon>
        <taxon>Bacilli</taxon>
        <taxon>Bacillales</taxon>
        <taxon>Bacillaceae</taxon>
        <taxon>Alteribacter</taxon>
    </lineage>
</organism>
<dbReference type="Proteomes" id="UP000278746">
    <property type="component" value="Unassembled WGS sequence"/>
</dbReference>
<dbReference type="AlphaFoldDB" id="A0A3M7TV66"/>
<reference evidence="1 2" key="1">
    <citation type="submission" date="2018-10" db="EMBL/GenBank/DDBJ databases">
        <title>Bacillus Keqinensis sp. nov., a moderately halophilic bacterium isolated from a saline-alkaline lake.</title>
        <authorList>
            <person name="Wang H."/>
        </authorList>
    </citation>
    <scope>NUCLEOTIDE SEQUENCE [LARGE SCALE GENOMIC DNA]</scope>
    <source>
        <strain evidence="1 2">KQ-3</strain>
    </source>
</reference>
<comment type="caution">
    <text evidence="1">The sequence shown here is derived from an EMBL/GenBank/DDBJ whole genome shotgun (WGS) entry which is preliminary data.</text>
</comment>